<dbReference type="AlphaFoldDB" id="A0A1Y2JZP1"/>
<comment type="caution">
    <text evidence="1">The sequence shown here is derived from an EMBL/GenBank/DDBJ whole genome shotgun (WGS) entry which is preliminary data.</text>
</comment>
<accession>A0A1Y2JZP1</accession>
<proteinExistence type="predicted"/>
<reference evidence="1 2" key="1">
    <citation type="submission" date="2017-03" db="EMBL/GenBank/DDBJ databases">
        <title>Whole genome sequences of fourteen strains of Bradyrhizobium canariense and one strain of Bradyrhizobium japonicum isolated from Lupinus (Papilionoideae: Genisteae) species in Algeria.</title>
        <authorList>
            <person name="Crovadore J."/>
            <person name="Chekireb D."/>
            <person name="Brachmann A."/>
            <person name="Chablais R."/>
            <person name="Cochard B."/>
            <person name="Lefort F."/>
        </authorList>
    </citation>
    <scope>NUCLEOTIDE SEQUENCE [LARGE SCALE GENOMIC DNA]</scope>
    <source>
        <strain evidence="1 2">UBMA197</strain>
    </source>
</reference>
<organism evidence="1 2">
    <name type="scientific">Bradyrhizobium japonicum</name>
    <dbReference type="NCBI Taxonomy" id="375"/>
    <lineage>
        <taxon>Bacteria</taxon>
        <taxon>Pseudomonadati</taxon>
        <taxon>Pseudomonadota</taxon>
        <taxon>Alphaproteobacteria</taxon>
        <taxon>Hyphomicrobiales</taxon>
        <taxon>Nitrobacteraceae</taxon>
        <taxon>Bradyrhizobium</taxon>
    </lineage>
</organism>
<sequence>MSVRINREYVNDTAKLIMHRLIARQIGRDPSLVERAKDSLAHNYQRFEGYAFVREWSDMLGFPPSTVRRRLTSRDEEMTRLRLSSPFVLAEGINFEDDTLRRRIWKAAKRIAERSAIHQTAGLPRMAA</sequence>
<gene>
    <name evidence="1" type="ORF">BSZ19_03055</name>
</gene>
<evidence type="ECO:0000313" key="1">
    <source>
        <dbReference type="EMBL" id="OSJ36688.1"/>
    </source>
</evidence>
<dbReference type="Proteomes" id="UP000193335">
    <property type="component" value="Unassembled WGS sequence"/>
</dbReference>
<dbReference type="RefSeq" id="WP_085398455.1">
    <property type="nucleotide sequence ID" value="NZ_NAFL01000181.1"/>
</dbReference>
<name>A0A1Y2JZP1_BRAJP</name>
<dbReference type="EMBL" id="NAFL01000181">
    <property type="protein sequence ID" value="OSJ36688.1"/>
    <property type="molecule type" value="Genomic_DNA"/>
</dbReference>
<evidence type="ECO:0000313" key="2">
    <source>
        <dbReference type="Proteomes" id="UP000193335"/>
    </source>
</evidence>
<protein>
    <submittedName>
        <fullName evidence="1">Uncharacterized protein</fullName>
    </submittedName>
</protein>